<name>A0ABU3R793_9BACL</name>
<evidence type="ECO:0000313" key="1">
    <source>
        <dbReference type="EMBL" id="MDU0200147.1"/>
    </source>
</evidence>
<organism evidence="1 2">
    <name type="scientific">Paenibacillus violae</name>
    <dbReference type="NCBI Taxonomy" id="3077234"/>
    <lineage>
        <taxon>Bacteria</taxon>
        <taxon>Bacillati</taxon>
        <taxon>Bacillota</taxon>
        <taxon>Bacilli</taxon>
        <taxon>Bacillales</taxon>
        <taxon>Paenibacillaceae</taxon>
        <taxon>Paenibacillus</taxon>
    </lineage>
</organism>
<keyword evidence="2" id="KW-1185">Reference proteome</keyword>
<proteinExistence type="predicted"/>
<dbReference type="EMBL" id="JAWCUD010000001">
    <property type="protein sequence ID" value="MDU0200147.1"/>
    <property type="molecule type" value="Genomic_DNA"/>
</dbReference>
<sequence>MRYSELGLKIGELVDEKQAAYGDAFSKCGEFLKLLYPKGIEPDKYIDALCLVRVFDKLMRIATDKDALGESPYRDIAGYGLLGAMLAELSGLKAKAEELKDSDFDFEESELTCSNCGKPGNGVRIIPGLHTARGYKAALCYSCSPPAAAAALKCECCGTMKPSTRAVTRGDKVNLFCVDCCEEPEDN</sequence>
<dbReference type="RefSeq" id="WP_315949504.1">
    <property type="nucleotide sequence ID" value="NZ_JAWCUD010000001.1"/>
</dbReference>
<comment type="caution">
    <text evidence="1">The sequence shown here is derived from an EMBL/GenBank/DDBJ whole genome shotgun (WGS) entry which is preliminary data.</text>
</comment>
<protein>
    <submittedName>
        <fullName evidence="1">Uncharacterized protein</fullName>
    </submittedName>
</protein>
<evidence type="ECO:0000313" key="2">
    <source>
        <dbReference type="Proteomes" id="UP001260980"/>
    </source>
</evidence>
<reference evidence="1 2" key="1">
    <citation type="submission" date="2023-10" db="EMBL/GenBank/DDBJ databases">
        <title>Paenibacillus strain PFR10 Genome sequencing and assembly.</title>
        <authorList>
            <person name="Kim I."/>
        </authorList>
    </citation>
    <scope>NUCLEOTIDE SEQUENCE [LARGE SCALE GENOMIC DNA]</scope>
    <source>
        <strain evidence="1 2">PFR10</strain>
    </source>
</reference>
<accession>A0ABU3R793</accession>
<gene>
    <name evidence="1" type="ORF">RQP52_03545</name>
</gene>
<dbReference type="Proteomes" id="UP001260980">
    <property type="component" value="Unassembled WGS sequence"/>
</dbReference>